<name>A0A8J4M5A5_9PROT</name>
<organism evidence="2">
    <name type="scientific">Acidicaldus sp</name>
    <dbReference type="NCBI Taxonomy" id="1872105"/>
    <lineage>
        <taxon>Bacteria</taxon>
        <taxon>Pseudomonadati</taxon>
        <taxon>Pseudomonadota</taxon>
        <taxon>Alphaproteobacteria</taxon>
        <taxon>Acetobacterales</taxon>
        <taxon>Acetobacteraceae</taxon>
        <taxon>Acidicaldus</taxon>
    </lineage>
</organism>
<protein>
    <submittedName>
        <fullName evidence="2">Uncharacterized protein</fullName>
    </submittedName>
</protein>
<accession>A0A8J4M5A5</accession>
<dbReference type="AlphaFoldDB" id="A0A8J4M5A5"/>
<feature type="region of interest" description="Disordered" evidence="1">
    <location>
        <begin position="193"/>
        <end position="247"/>
    </location>
</feature>
<evidence type="ECO:0000256" key="1">
    <source>
        <dbReference type="SAM" id="MobiDB-lite"/>
    </source>
</evidence>
<evidence type="ECO:0000313" key="2">
    <source>
        <dbReference type="EMBL" id="HGC42487.1"/>
    </source>
</evidence>
<comment type="caution">
    <text evidence="2">The sequence shown here is derived from an EMBL/GenBank/DDBJ whole genome shotgun (WGS) entry which is preliminary data.</text>
</comment>
<gene>
    <name evidence="2" type="ORF">ENY07_04580</name>
</gene>
<sequence>MNDAYTIGITLGLDDEVSAGLAMIRGDLQSLNAALGESLAGLAALRQAAGPALAAFGGVARGPASARGENTPPAPPEPPDTQHAARPAPVERAVIATTLTAAPSAAPEAAPAPRAAAPRAAPEPAPSDAAREPAASVPAPPAIAAPVLGTLTLSKPIAPVTQFSEVPEPAPAPGLGIADLLALTRFLQPMAPERSETFESPPQEFSAPAPLPFTAPPAPPANARGTAAPRGARGQASAPLRGTPNAAPASPLLAGAAAAPRGAVAEGGSAALQIHGDVLLDGTRVGQWFGEQLAAAANRPPAGYSGVDTRLGPLWPGAPVVP</sequence>
<feature type="region of interest" description="Disordered" evidence="1">
    <location>
        <begin position="60"/>
        <end position="86"/>
    </location>
</feature>
<feature type="region of interest" description="Disordered" evidence="1">
    <location>
        <begin position="102"/>
        <end position="137"/>
    </location>
</feature>
<proteinExistence type="predicted"/>
<feature type="compositionally biased region" description="Low complexity" evidence="1">
    <location>
        <begin position="221"/>
        <end position="236"/>
    </location>
</feature>
<reference evidence="2" key="1">
    <citation type="journal article" date="2020" name="mSystems">
        <title>Genome- and Community-Level Interaction Insights into Carbon Utilization and Element Cycling Functions of Hydrothermarchaeota in Hydrothermal Sediment.</title>
        <authorList>
            <person name="Zhou Z."/>
            <person name="Liu Y."/>
            <person name="Xu W."/>
            <person name="Pan J."/>
            <person name="Luo Z.H."/>
            <person name="Li M."/>
        </authorList>
    </citation>
    <scope>NUCLEOTIDE SEQUENCE</scope>
    <source>
        <strain evidence="2">SpSt-997</strain>
    </source>
</reference>
<dbReference type="EMBL" id="DTQM01000089">
    <property type="protein sequence ID" value="HGC42487.1"/>
    <property type="molecule type" value="Genomic_DNA"/>
</dbReference>
<feature type="compositionally biased region" description="Pro residues" evidence="1">
    <location>
        <begin position="209"/>
        <end position="220"/>
    </location>
</feature>